<dbReference type="Proteomes" id="UP001642464">
    <property type="component" value="Unassembled WGS sequence"/>
</dbReference>
<accession>A0ABP0PHV3</accession>
<gene>
    <name evidence="2" type="ORF">SCF082_LOCUS36605</name>
</gene>
<feature type="compositionally biased region" description="Acidic residues" evidence="1">
    <location>
        <begin position="256"/>
        <end position="265"/>
    </location>
</feature>
<proteinExistence type="predicted"/>
<dbReference type="EMBL" id="CAXAMM010036324">
    <property type="protein sequence ID" value="CAK9075626.1"/>
    <property type="molecule type" value="Genomic_DNA"/>
</dbReference>
<organism evidence="2 3">
    <name type="scientific">Durusdinium trenchii</name>
    <dbReference type="NCBI Taxonomy" id="1381693"/>
    <lineage>
        <taxon>Eukaryota</taxon>
        <taxon>Sar</taxon>
        <taxon>Alveolata</taxon>
        <taxon>Dinophyceae</taxon>
        <taxon>Suessiales</taxon>
        <taxon>Symbiodiniaceae</taxon>
        <taxon>Durusdinium</taxon>
    </lineage>
</organism>
<evidence type="ECO:0000313" key="2">
    <source>
        <dbReference type="EMBL" id="CAK9075626.1"/>
    </source>
</evidence>
<evidence type="ECO:0000313" key="3">
    <source>
        <dbReference type="Proteomes" id="UP001642464"/>
    </source>
</evidence>
<feature type="region of interest" description="Disordered" evidence="1">
    <location>
        <begin position="212"/>
        <end position="265"/>
    </location>
</feature>
<feature type="region of interest" description="Disordered" evidence="1">
    <location>
        <begin position="81"/>
        <end position="100"/>
    </location>
</feature>
<keyword evidence="3" id="KW-1185">Reference proteome</keyword>
<name>A0ABP0PHV3_9DINO</name>
<evidence type="ECO:0000256" key="1">
    <source>
        <dbReference type="SAM" id="MobiDB-lite"/>
    </source>
</evidence>
<feature type="compositionally biased region" description="Basic and acidic residues" evidence="1">
    <location>
        <begin position="212"/>
        <end position="221"/>
    </location>
</feature>
<feature type="compositionally biased region" description="Basic and acidic residues" evidence="1">
    <location>
        <begin position="81"/>
        <end position="93"/>
    </location>
</feature>
<comment type="caution">
    <text evidence="2">The sequence shown here is derived from an EMBL/GenBank/DDBJ whole genome shotgun (WGS) entry which is preliminary data.</text>
</comment>
<sequence length="265" mass="28581">MVGGQTGGGQSNGHAWKACIQCRRQVGRPRCAFFGEAVARPIFQASCPHGPFCDRCHATVVRCVLPACVCRAMLQSWREEEWPAADPGDRPGRTEATGQNAGARWLESLEATRRVQPRGLQPAAALASAAADEHRAAIPEARVPSVSSPSGEAVFKRRLLADGKEEKNAFRLQKRNGAEEVHSARKKTDGAEFSAAQVAAAVAAEANQERLLEDELRDPTRPARRFQAQLPKAGHSEKPKSGTGSKAKKPRLIAAADEDDMDDSE</sequence>
<protein>
    <submittedName>
        <fullName evidence="2">Copia protein</fullName>
    </submittedName>
</protein>
<reference evidence="2 3" key="1">
    <citation type="submission" date="2024-02" db="EMBL/GenBank/DDBJ databases">
        <authorList>
            <person name="Chen Y."/>
            <person name="Shah S."/>
            <person name="Dougan E. K."/>
            <person name="Thang M."/>
            <person name="Chan C."/>
        </authorList>
    </citation>
    <scope>NUCLEOTIDE SEQUENCE [LARGE SCALE GENOMIC DNA]</scope>
</reference>